<keyword evidence="5 8" id="KW-0798">TonB box</keyword>
<keyword evidence="4" id="KW-0812">Transmembrane</keyword>
<evidence type="ECO:0000256" key="7">
    <source>
        <dbReference type="ARBA" id="ARBA00023237"/>
    </source>
</evidence>
<organism evidence="12 13">
    <name type="scientific">Terrimonas rubra</name>
    <dbReference type="NCBI Taxonomy" id="1035890"/>
    <lineage>
        <taxon>Bacteria</taxon>
        <taxon>Pseudomonadati</taxon>
        <taxon>Bacteroidota</taxon>
        <taxon>Chitinophagia</taxon>
        <taxon>Chitinophagales</taxon>
        <taxon>Chitinophagaceae</taxon>
        <taxon>Terrimonas</taxon>
    </lineage>
</organism>
<evidence type="ECO:0000313" key="12">
    <source>
        <dbReference type="EMBL" id="MFD2919642.1"/>
    </source>
</evidence>
<dbReference type="Gene3D" id="2.170.130.10">
    <property type="entry name" value="TonB-dependent receptor, plug domain"/>
    <property type="match status" value="1"/>
</dbReference>
<gene>
    <name evidence="12" type="ORF">ACFS6H_07995</name>
</gene>
<comment type="caution">
    <text evidence="12">The sequence shown here is derived from an EMBL/GenBank/DDBJ whole genome shotgun (WGS) entry which is preliminary data.</text>
</comment>
<keyword evidence="3" id="KW-1134">Transmembrane beta strand</keyword>
<evidence type="ECO:0000256" key="8">
    <source>
        <dbReference type="RuleBase" id="RU003357"/>
    </source>
</evidence>
<protein>
    <submittedName>
        <fullName evidence="12">TonB-dependent receptor</fullName>
    </submittedName>
</protein>
<keyword evidence="12" id="KW-0675">Receptor</keyword>
<evidence type="ECO:0000313" key="13">
    <source>
        <dbReference type="Proteomes" id="UP001597511"/>
    </source>
</evidence>
<keyword evidence="13" id="KW-1185">Reference proteome</keyword>
<evidence type="ECO:0000259" key="11">
    <source>
        <dbReference type="Pfam" id="PF07715"/>
    </source>
</evidence>
<evidence type="ECO:0000256" key="9">
    <source>
        <dbReference type="SAM" id="SignalP"/>
    </source>
</evidence>
<evidence type="ECO:0000256" key="6">
    <source>
        <dbReference type="ARBA" id="ARBA00023136"/>
    </source>
</evidence>
<evidence type="ECO:0000256" key="2">
    <source>
        <dbReference type="ARBA" id="ARBA00022448"/>
    </source>
</evidence>
<dbReference type="RefSeq" id="WP_386097030.1">
    <property type="nucleotide sequence ID" value="NZ_JBHUOZ010000001.1"/>
</dbReference>
<sequence length="778" mass="87278">MRLLLLIAFWAMSAITLWAQDCTLRFSGHVEDADTKEKLSGAAVLIRGVNRQIVTDAKGDFVFTNLCAGTYEVVISHAGCETITQTIQLDKARHVDFFLPHARKELGDVVVTTQKGISTGSFKKTLSGTELDEVKGLSIADALGRINGVTLLQTGSNIAKPMIHGLHSSRILTINNGVRQEGQQWGNEHALEIDPFIADNLTIIKGVDELRYGSDAIGGVILVNPKALLHTPGYNAEFNTMYFTNNNAYVVSGMFEQQLKKLPAFSYRLQGTFKQGGNVAAPDYRLNNTGNREANFSVTAGWKKSNYNIETFYSQFFTKVGIFQGAHIGNVTDLLHAIEVGKPDAGFLGEKTYKIERPSQEVQHNLFKLKSTVKTGLSRWNFQFAAQFNKRKEYDVIRNSTSTQPQLTFGVLTLSEDISWEHRPWGNFQGVIGASAIQQNNWYTGRYLIPDYQSYSGGLYWIEKWSRHQWDVQGGLRFDYKTLSTKRYMFGGDTSAHDFNFSTMAGSLNGGYRLNNNGGRFNAGISVSSRAPHVNELLTDGVHHGSATYEQGDINLKTEKSVHVSLGYVWDNPNSKWSLDISLYHQRINDFIYQQPKPDEPVITIRGSFPLLVYQQTDATLQGIDVTAGYRLLPRLTLVGKTALLWARNRSIDDWLIGMPGHRVTGEIVYLLPDRGRFSKTDIRVEVPTVFKQTRMPDETIHGKQDYAMPPDGYTLLNVQANTTVMIGKVPVGFGVGAYNLLNQRYRDYLNSFRYYTDAQGTNINFRVKVPLQSIFKH</sequence>
<evidence type="ECO:0000259" key="10">
    <source>
        <dbReference type="Pfam" id="PF00593"/>
    </source>
</evidence>
<comment type="subcellular location">
    <subcellularLocation>
        <location evidence="1">Cell outer membrane</location>
        <topology evidence="1">Multi-pass membrane protein</topology>
    </subcellularLocation>
</comment>
<feature type="chain" id="PRO_5045812414" evidence="9">
    <location>
        <begin position="20"/>
        <end position="778"/>
    </location>
</feature>
<evidence type="ECO:0000256" key="4">
    <source>
        <dbReference type="ARBA" id="ARBA00022692"/>
    </source>
</evidence>
<dbReference type="SUPFAM" id="SSF49464">
    <property type="entry name" value="Carboxypeptidase regulatory domain-like"/>
    <property type="match status" value="1"/>
</dbReference>
<proteinExistence type="inferred from homology"/>
<dbReference type="Gene3D" id="2.40.170.20">
    <property type="entry name" value="TonB-dependent receptor, beta-barrel domain"/>
    <property type="match status" value="1"/>
</dbReference>
<dbReference type="InterPro" id="IPR012910">
    <property type="entry name" value="Plug_dom"/>
</dbReference>
<feature type="domain" description="TonB-dependent receptor plug" evidence="11">
    <location>
        <begin position="125"/>
        <end position="220"/>
    </location>
</feature>
<name>A0ABW6A2Z5_9BACT</name>
<dbReference type="EMBL" id="JBHUOZ010000001">
    <property type="protein sequence ID" value="MFD2919642.1"/>
    <property type="molecule type" value="Genomic_DNA"/>
</dbReference>
<feature type="signal peptide" evidence="9">
    <location>
        <begin position="1"/>
        <end position="19"/>
    </location>
</feature>
<feature type="domain" description="TonB-dependent receptor-like beta-barrel" evidence="10">
    <location>
        <begin position="293"/>
        <end position="741"/>
    </location>
</feature>
<dbReference type="InterPro" id="IPR008969">
    <property type="entry name" value="CarboxyPept-like_regulatory"/>
</dbReference>
<dbReference type="SUPFAM" id="SSF56935">
    <property type="entry name" value="Porins"/>
    <property type="match status" value="1"/>
</dbReference>
<dbReference type="Gene3D" id="2.60.40.1120">
    <property type="entry name" value="Carboxypeptidase-like, regulatory domain"/>
    <property type="match status" value="1"/>
</dbReference>
<dbReference type="Proteomes" id="UP001597511">
    <property type="component" value="Unassembled WGS sequence"/>
</dbReference>
<dbReference type="InterPro" id="IPR039426">
    <property type="entry name" value="TonB-dep_rcpt-like"/>
</dbReference>
<keyword evidence="9" id="KW-0732">Signal</keyword>
<dbReference type="Pfam" id="PF00593">
    <property type="entry name" value="TonB_dep_Rec_b-barrel"/>
    <property type="match status" value="1"/>
</dbReference>
<dbReference type="InterPro" id="IPR037066">
    <property type="entry name" value="Plug_dom_sf"/>
</dbReference>
<dbReference type="PANTHER" id="PTHR30069">
    <property type="entry name" value="TONB-DEPENDENT OUTER MEMBRANE RECEPTOR"/>
    <property type="match status" value="1"/>
</dbReference>
<accession>A0ABW6A2Z5</accession>
<dbReference type="Pfam" id="PF07715">
    <property type="entry name" value="Plug"/>
    <property type="match status" value="1"/>
</dbReference>
<reference evidence="13" key="1">
    <citation type="journal article" date="2019" name="Int. J. Syst. Evol. Microbiol.">
        <title>The Global Catalogue of Microorganisms (GCM) 10K type strain sequencing project: providing services to taxonomists for standard genome sequencing and annotation.</title>
        <authorList>
            <consortium name="The Broad Institute Genomics Platform"/>
            <consortium name="The Broad Institute Genome Sequencing Center for Infectious Disease"/>
            <person name="Wu L."/>
            <person name="Ma J."/>
        </authorList>
    </citation>
    <scope>NUCLEOTIDE SEQUENCE [LARGE SCALE GENOMIC DNA]</scope>
    <source>
        <strain evidence="13">KCTC 23299</strain>
    </source>
</reference>
<dbReference type="InterPro" id="IPR000531">
    <property type="entry name" value="Beta-barrel_TonB"/>
</dbReference>
<dbReference type="PANTHER" id="PTHR30069:SF40">
    <property type="entry name" value="TONB-DEPENDENT RECEPTOR NMB0964-RELATED"/>
    <property type="match status" value="1"/>
</dbReference>
<keyword evidence="6 8" id="KW-0472">Membrane</keyword>
<evidence type="ECO:0000256" key="1">
    <source>
        <dbReference type="ARBA" id="ARBA00004571"/>
    </source>
</evidence>
<dbReference type="Pfam" id="PF13715">
    <property type="entry name" value="CarbopepD_reg_2"/>
    <property type="match status" value="1"/>
</dbReference>
<keyword evidence="2" id="KW-0813">Transport</keyword>
<dbReference type="InterPro" id="IPR036942">
    <property type="entry name" value="Beta-barrel_TonB_sf"/>
</dbReference>
<evidence type="ECO:0000256" key="3">
    <source>
        <dbReference type="ARBA" id="ARBA00022452"/>
    </source>
</evidence>
<evidence type="ECO:0000256" key="5">
    <source>
        <dbReference type="ARBA" id="ARBA00023077"/>
    </source>
</evidence>
<keyword evidence="7" id="KW-0998">Cell outer membrane</keyword>
<comment type="similarity">
    <text evidence="8">Belongs to the TonB-dependent receptor family.</text>
</comment>